<evidence type="ECO:0000313" key="5">
    <source>
        <dbReference type="Proteomes" id="UP000441208"/>
    </source>
</evidence>
<dbReference type="EMBL" id="QXGF01003094">
    <property type="protein sequence ID" value="KAE8922439.1"/>
    <property type="molecule type" value="Genomic_DNA"/>
</dbReference>
<name>A0A6A3PF61_9STRA</name>
<evidence type="ECO:0000313" key="2">
    <source>
        <dbReference type="EMBL" id="KAE8922439.1"/>
    </source>
</evidence>
<dbReference type="Proteomes" id="UP000441208">
    <property type="component" value="Unassembled WGS sequence"/>
</dbReference>
<evidence type="ECO:0000256" key="1">
    <source>
        <dbReference type="SAM" id="MobiDB-lite"/>
    </source>
</evidence>
<protein>
    <submittedName>
        <fullName evidence="3">Uncharacterized protein</fullName>
    </submittedName>
</protein>
<dbReference type="EMBL" id="QXFZ01006174">
    <property type="protein sequence ID" value="KAE9059228.1"/>
    <property type="molecule type" value="Genomic_DNA"/>
</dbReference>
<proteinExistence type="predicted"/>
<dbReference type="Proteomes" id="UP000429523">
    <property type="component" value="Unassembled WGS sequence"/>
</dbReference>
<gene>
    <name evidence="3" type="ORF">PF007_g31024</name>
    <name evidence="2" type="ORF">PF009_g27300</name>
</gene>
<dbReference type="AlphaFoldDB" id="A0A6A3PF61"/>
<comment type="caution">
    <text evidence="3">The sequence shown here is derived from an EMBL/GenBank/DDBJ whole genome shotgun (WGS) entry which is preliminary data.</text>
</comment>
<reference evidence="4 5" key="1">
    <citation type="submission" date="2018-08" db="EMBL/GenBank/DDBJ databases">
        <title>Genomic investigation of the strawberry pathogen Phytophthora fragariae indicates pathogenicity is determined by transcriptional variation in three key races.</title>
        <authorList>
            <person name="Adams T.M."/>
            <person name="Armitage A.D."/>
            <person name="Sobczyk M.K."/>
            <person name="Bates H.J."/>
            <person name="Dunwell J.M."/>
            <person name="Nellist C.F."/>
            <person name="Harrison R.J."/>
        </authorList>
    </citation>
    <scope>NUCLEOTIDE SEQUENCE [LARGE SCALE GENOMIC DNA]</scope>
    <source>
        <strain evidence="3 5">NOV-71</strain>
        <strain evidence="2 4">NOV-9</strain>
    </source>
</reference>
<evidence type="ECO:0000313" key="3">
    <source>
        <dbReference type="EMBL" id="KAE9059228.1"/>
    </source>
</evidence>
<feature type="region of interest" description="Disordered" evidence="1">
    <location>
        <begin position="1"/>
        <end position="38"/>
    </location>
</feature>
<evidence type="ECO:0000313" key="4">
    <source>
        <dbReference type="Proteomes" id="UP000429523"/>
    </source>
</evidence>
<organism evidence="3 5">
    <name type="scientific">Phytophthora fragariae</name>
    <dbReference type="NCBI Taxonomy" id="53985"/>
    <lineage>
        <taxon>Eukaryota</taxon>
        <taxon>Sar</taxon>
        <taxon>Stramenopiles</taxon>
        <taxon>Oomycota</taxon>
        <taxon>Peronosporomycetes</taxon>
        <taxon>Peronosporales</taxon>
        <taxon>Peronosporaceae</taxon>
        <taxon>Phytophthora</taxon>
    </lineage>
</organism>
<accession>A0A6A3PF61</accession>
<sequence length="38" mass="4010">MGYPVPPGSEVTEASLDGYTDGVDWDEDLPRQVNGGDA</sequence>